<proteinExistence type="predicted"/>
<dbReference type="EMBL" id="CP000249">
    <property type="protein sequence ID" value="ABD11806.1"/>
    <property type="molecule type" value="Genomic_DNA"/>
</dbReference>
<gene>
    <name evidence="1" type="ordered locus">Francci3_2439</name>
</gene>
<dbReference type="KEGG" id="fra:Francci3_2439"/>
<evidence type="ECO:0008006" key="3">
    <source>
        <dbReference type="Google" id="ProtNLM"/>
    </source>
</evidence>
<evidence type="ECO:0000313" key="2">
    <source>
        <dbReference type="Proteomes" id="UP000001937"/>
    </source>
</evidence>
<protein>
    <recommendedName>
        <fullName evidence="3">Transposase</fullName>
    </recommendedName>
</protein>
<keyword evidence="2" id="KW-1185">Reference proteome</keyword>
<sequence>MRASSVLCDAELLTTVFPQLAAVLVQRVVDEGRRVRVVARTRADPVPCPRCGTRTERVHGYHRRWLTDLLRKANTLVVTARAAGNSRLDQKTIDALRARYDADVRIGELTNLSRPWTDEKNHPGLVLARRLAAKADQVWLFTTNFTIPWTNNPSEQAIRLPKRHQAVSGYWHTPTTLAAYLRVRSYLVSARDHGLTAVDAIRLALAGTPWMPARRAASPTHALAA</sequence>
<evidence type="ECO:0000313" key="1">
    <source>
        <dbReference type="EMBL" id="ABD11806.1"/>
    </source>
</evidence>
<dbReference type="PhylomeDB" id="Q2JA86"/>
<dbReference type="eggNOG" id="COG3464">
    <property type="taxonomic scope" value="Bacteria"/>
</dbReference>
<accession>Q2JA86</accession>
<dbReference type="HOGENOM" id="CLU_1228433_0_0_11"/>
<organism evidence="1 2">
    <name type="scientific">Frankia casuarinae (strain DSM 45818 / CECT 9043 / HFP020203 / CcI3)</name>
    <dbReference type="NCBI Taxonomy" id="106370"/>
    <lineage>
        <taxon>Bacteria</taxon>
        <taxon>Bacillati</taxon>
        <taxon>Actinomycetota</taxon>
        <taxon>Actinomycetes</taxon>
        <taxon>Frankiales</taxon>
        <taxon>Frankiaceae</taxon>
        <taxon>Frankia</taxon>
    </lineage>
</organism>
<name>Q2JA86_FRACC</name>
<reference evidence="1 2" key="1">
    <citation type="journal article" date="2007" name="Genome Res.">
        <title>Genome characteristics of facultatively symbiotic Frankia sp. strains reflect host range and host plant biogeography.</title>
        <authorList>
            <person name="Normand P."/>
            <person name="Lapierre P."/>
            <person name="Tisa L.S."/>
            <person name="Gogarten J.P."/>
            <person name="Alloisio N."/>
            <person name="Bagnarol E."/>
            <person name="Bassi C.A."/>
            <person name="Berry A.M."/>
            <person name="Bickhart D.M."/>
            <person name="Choisne N."/>
            <person name="Couloux A."/>
            <person name="Cournoyer B."/>
            <person name="Cruveiller S."/>
            <person name="Daubin V."/>
            <person name="Demange N."/>
            <person name="Francino M.P."/>
            <person name="Goltsman E."/>
            <person name="Huang Y."/>
            <person name="Kopp O.R."/>
            <person name="Labarre L."/>
            <person name="Lapidus A."/>
            <person name="Lavire C."/>
            <person name="Marechal J."/>
            <person name="Martinez M."/>
            <person name="Mastronunzio J.E."/>
            <person name="Mullin B.C."/>
            <person name="Niemann J."/>
            <person name="Pujic P."/>
            <person name="Rawnsley T."/>
            <person name="Rouy Z."/>
            <person name="Schenowitz C."/>
            <person name="Sellstedt A."/>
            <person name="Tavares F."/>
            <person name="Tomkins J.P."/>
            <person name="Vallenet D."/>
            <person name="Valverde C."/>
            <person name="Wall L.G."/>
            <person name="Wang Y."/>
            <person name="Medigue C."/>
            <person name="Benson D.R."/>
        </authorList>
    </citation>
    <scope>NUCLEOTIDE SEQUENCE [LARGE SCALE GENOMIC DNA]</scope>
    <source>
        <strain evidence="2">DSM 45818 / CECT 9043 / CcI3</strain>
    </source>
</reference>
<dbReference type="Proteomes" id="UP000001937">
    <property type="component" value="Chromosome"/>
</dbReference>
<dbReference type="AlphaFoldDB" id="Q2JA86"/>